<feature type="region of interest" description="Disordered" evidence="2">
    <location>
        <begin position="153"/>
        <end position="177"/>
    </location>
</feature>
<evidence type="ECO:0000256" key="2">
    <source>
        <dbReference type="SAM" id="MobiDB-lite"/>
    </source>
</evidence>
<keyword evidence="5" id="KW-1185">Reference proteome</keyword>
<feature type="region of interest" description="Disordered" evidence="2">
    <location>
        <begin position="726"/>
        <end position="745"/>
    </location>
</feature>
<gene>
    <name evidence="4" type="primary">Aste57867_8361</name>
    <name evidence="3" type="ORF">As57867_008329</name>
    <name evidence="4" type="ORF">ASTE57867_8361</name>
</gene>
<reference evidence="4 5" key="1">
    <citation type="submission" date="2019-03" db="EMBL/GenBank/DDBJ databases">
        <authorList>
            <person name="Gaulin E."/>
            <person name="Dumas B."/>
        </authorList>
    </citation>
    <scope>NUCLEOTIDE SEQUENCE [LARGE SCALE GENOMIC DNA]</scope>
    <source>
        <strain evidence="4">CBS 568.67</strain>
    </source>
</reference>
<feature type="compositionally biased region" description="Pro residues" evidence="2">
    <location>
        <begin position="159"/>
        <end position="168"/>
    </location>
</feature>
<feature type="compositionally biased region" description="Low complexity" evidence="2">
    <location>
        <begin position="128"/>
        <end position="137"/>
    </location>
</feature>
<evidence type="ECO:0000313" key="3">
    <source>
        <dbReference type="EMBL" id="KAF0701138.1"/>
    </source>
</evidence>
<feature type="region of interest" description="Disordered" evidence="2">
    <location>
        <begin position="884"/>
        <end position="928"/>
    </location>
</feature>
<feature type="coiled-coil region" evidence="1">
    <location>
        <begin position="73"/>
        <end position="100"/>
    </location>
</feature>
<name>A0A485KK59_9STRA</name>
<dbReference type="AlphaFoldDB" id="A0A485KK59"/>
<sequence length="1000" mass="111835">MSVGGGGGNPVSLQWKYPPDLLFNEESLLDIILSLRTKIELLEKNEMGNGEIPQWLTDAMQNIANNSEAMVECQSLKDQLKYMKQNIDALQKDIVILRRDVVAAKTLSKRRGPRGGDDEDGGGGGGRNSETSSRRGSIVASQELRRNITAMGIIDSAPTPIPSAPPSPRGGEQKPNSVAEEAMKLTVALQGSQDGGQAISSVAMEQLLEPVMHSIERQKEEFAVMRENSQAAKDSVTRLQAEMKRRDALIQARNSKHEAGVKILMDKLNHDLRACVTHNEMIGFEQKMIVLQKQETSRLSDEFSALFGRVQEDLYMVRSSQEDINSSHAESLQTCQSKIQILNERLDESQRNQERFARATEELKRNIQSEHQQVQTMATQSGVMKDKLQALAEKHAKTEVFCSDMAQALENINLNKVKSDENLKLVIHQRAESLYNEIKRIDDVLDSCSLQTMSDDMKQCREKLSVVDTLANDNRKRVTSLEQQTATNETIYNTNFTNIYEGMEKARKDAADNLKKESNRIGGKLKEHSDGQVHFAKMLGDMKIETERNFAAVRTKHENHQLETDSMRVNTEAALKNLKEKIFFCEEANLSLRTEADANLMDTKSSIAKINTDMKGMHTILDSMNITFDDVANKQKSFDKQLDVLQHDFRCEITVTTAKLSEAVAKEGQRTEALYAAFAEKQDKFAEIVAKSSTRNMPINSINKEIDKLCDAIVAECWKFEISPRQEGQVAPPNRGDNNSATSRKQFSDRQQVWLVKNCQFFADLIVAKSEYDIMRTYSNKDIKSQATLEAKMLRMQDDILDKLETRLLSKVTNNKNCGEQFDRGALERRDVFMQTVQNLAEGALARRTLMGGNLAIPCDDGTLARSSSMTLDGSLSCMESVRLQPSARPSSNGFESPGSRAKKRMSDMGLNPRPDSSGGMDSGGARRIVQSPHAHTPFVFRGGFRMQNRNPGITTVSDAYREMHADDEHNAEEFEEDGEGVHPSHDDLTLSTSVSLPAL</sequence>
<feature type="region of interest" description="Disordered" evidence="2">
    <location>
        <begin position="107"/>
        <end position="141"/>
    </location>
</feature>
<feature type="compositionally biased region" description="Basic and acidic residues" evidence="2">
    <location>
        <begin position="980"/>
        <end position="989"/>
    </location>
</feature>
<evidence type="ECO:0000313" key="5">
    <source>
        <dbReference type="Proteomes" id="UP000332933"/>
    </source>
</evidence>
<evidence type="ECO:0000256" key="1">
    <source>
        <dbReference type="SAM" id="Coils"/>
    </source>
</evidence>
<feature type="compositionally biased region" description="Polar residues" evidence="2">
    <location>
        <begin position="990"/>
        <end position="1000"/>
    </location>
</feature>
<dbReference type="EMBL" id="VJMH01005101">
    <property type="protein sequence ID" value="KAF0701138.1"/>
    <property type="molecule type" value="Genomic_DNA"/>
</dbReference>
<reference evidence="3" key="2">
    <citation type="submission" date="2019-06" db="EMBL/GenBank/DDBJ databases">
        <title>Genomics analysis of Aphanomyces spp. identifies a new class of oomycete effector associated with host adaptation.</title>
        <authorList>
            <person name="Gaulin E."/>
        </authorList>
    </citation>
    <scope>NUCLEOTIDE SEQUENCE</scope>
    <source>
        <strain evidence="3">CBS 578.67</strain>
    </source>
</reference>
<feature type="region of interest" description="Disordered" evidence="2">
    <location>
        <begin position="965"/>
        <end position="1000"/>
    </location>
</feature>
<dbReference type="OrthoDB" id="72337at2759"/>
<feature type="coiled-coil region" evidence="1">
    <location>
        <begin position="332"/>
        <end position="366"/>
    </location>
</feature>
<proteinExistence type="predicted"/>
<organism evidence="4 5">
    <name type="scientific">Aphanomyces stellatus</name>
    <dbReference type="NCBI Taxonomy" id="120398"/>
    <lineage>
        <taxon>Eukaryota</taxon>
        <taxon>Sar</taxon>
        <taxon>Stramenopiles</taxon>
        <taxon>Oomycota</taxon>
        <taxon>Saprolegniomycetes</taxon>
        <taxon>Saprolegniales</taxon>
        <taxon>Verrucalvaceae</taxon>
        <taxon>Aphanomyces</taxon>
    </lineage>
</organism>
<feature type="compositionally biased region" description="Polar residues" evidence="2">
    <location>
        <begin position="736"/>
        <end position="745"/>
    </location>
</feature>
<keyword evidence="1" id="KW-0175">Coiled coil</keyword>
<evidence type="ECO:0000313" key="4">
    <source>
        <dbReference type="EMBL" id="VFT85247.1"/>
    </source>
</evidence>
<dbReference type="Proteomes" id="UP000332933">
    <property type="component" value="Unassembled WGS sequence"/>
</dbReference>
<protein>
    <submittedName>
        <fullName evidence="4">Aste57867_8361 protein</fullName>
    </submittedName>
</protein>
<accession>A0A485KK59</accession>
<dbReference type="EMBL" id="CAADRA010005122">
    <property type="protein sequence ID" value="VFT85247.1"/>
    <property type="molecule type" value="Genomic_DNA"/>
</dbReference>